<name>A0ABR2V7R7_9PEZI</name>
<sequence length="249" mass="28274">MQQYNKVKRKINTSYMMKTGIIGTAQIPMTKIKKFRLRNPSGNPPILAQKRSAPTPKNLDLRLSTAILALNYSDICTNSHNNMSRAIIAKAREALKQINNSIQDPALHNAIQNLKAAYNEQAKSLGQDTPRRESLLKLREAQITIAEGVCTLQQIDKEKIPAVERQLVQWESTDLADLDGDDFLEIMKLLTDREIMQECNRRSAKALREVARMASILEKRERIKLSGASTLEELEKVRQKMAVDEYAEK</sequence>
<proteinExistence type="predicted"/>
<protein>
    <submittedName>
        <fullName evidence="1">Uncharacterized protein</fullName>
    </submittedName>
</protein>
<accession>A0ABR2V7R7</accession>
<organism evidence="1 2">
    <name type="scientific">Seiridium unicorne</name>
    <dbReference type="NCBI Taxonomy" id="138068"/>
    <lineage>
        <taxon>Eukaryota</taxon>
        <taxon>Fungi</taxon>
        <taxon>Dikarya</taxon>
        <taxon>Ascomycota</taxon>
        <taxon>Pezizomycotina</taxon>
        <taxon>Sordariomycetes</taxon>
        <taxon>Xylariomycetidae</taxon>
        <taxon>Amphisphaeriales</taxon>
        <taxon>Sporocadaceae</taxon>
        <taxon>Seiridium</taxon>
    </lineage>
</organism>
<gene>
    <name evidence="1" type="ORF">SUNI508_00383</name>
</gene>
<dbReference type="Proteomes" id="UP001408356">
    <property type="component" value="Unassembled WGS sequence"/>
</dbReference>
<evidence type="ECO:0000313" key="1">
    <source>
        <dbReference type="EMBL" id="KAK9422520.1"/>
    </source>
</evidence>
<keyword evidence="2" id="KW-1185">Reference proteome</keyword>
<evidence type="ECO:0000313" key="2">
    <source>
        <dbReference type="Proteomes" id="UP001408356"/>
    </source>
</evidence>
<dbReference type="EMBL" id="JARVKF010000112">
    <property type="protein sequence ID" value="KAK9422520.1"/>
    <property type="molecule type" value="Genomic_DNA"/>
</dbReference>
<comment type="caution">
    <text evidence="1">The sequence shown here is derived from an EMBL/GenBank/DDBJ whole genome shotgun (WGS) entry which is preliminary data.</text>
</comment>
<reference evidence="1 2" key="1">
    <citation type="journal article" date="2024" name="J. Plant Pathol.">
        <title>Sequence and assembly of the genome of Seiridium unicorne, isolate CBS 538.82, causal agent of cypress canker disease.</title>
        <authorList>
            <person name="Scali E."/>
            <person name="Rocca G.D."/>
            <person name="Danti R."/>
            <person name="Garbelotto M."/>
            <person name="Barberini S."/>
            <person name="Baroncelli R."/>
            <person name="Emiliani G."/>
        </authorList>
    </citation>
    <scope>NUCLEOTIDE SEQUENCE [LARGE SCALE GENOMIC DNA]</scope>
    <source>
        <strain evidence="1 2">BM-138-508</strain>
    </source>
</reference>